<dbReference type="PANTHER" id="PTHR13414">
    <property type="entry name" value="HUEL-CATION TRANSPORTER"/>
    <property type="match status" value="1"/>
</dbReference>
<sequence length="336" mass="36596">MAETKEESLIKAWELIKKGNTSSFYAALGNLFLVILKGITASLSGSGAMFAEAMHTGADTINQIFVFIGSILAERKPTPRFPTGFGRLINVFCMGAVIIVTIMAYETLLEGIHLIQHPASIDSLGLIIFSLGTSMVIDGFVLSKAMREIARETRSEAKGLVLIPVALKNVNRASPATRLVFYEDLVATFGAILALGAILVTRFTPIKTLDGFAAIIIGLLMGGVAYRVGYDNMVGLIGVSAPKEIEDKVCQIILSDPDTTDINKMRILQEGRFYHVESYIELRPGLTLATADRIKSRIRDQLLAYEDITDVTLGIIEDTGVKDWPPKDPPSDKEKS</sequence>
<evidence type="ECO:0000256" key="2">
    <source>
        <dbReference type="ARBA" id="ARBA00022448"/>
    </source>
</evidence>
<feature type="transmembrane region" description="Helical" evidence="6">
    <location>
        <begin position="179"/>
        <end position="200"/>
    </location>
</feature>
<dbReference type="OrthoDB" id="9806522at2"/>
<dbReference type="Proteomes" id="UP000298460">
    <property type="component" value="Unassembled WGS sequence"/>
</dbReference>
<dbReference type="AlphaFoldDB" id="A0A4Z0R1I9"/>
<dbReference type="InterPro" id="IPR027470">
    <property type="entry name" value="Cation_efflux_CTD"/>
</dbReference>
<dbReference type="InterPro" id="IPR036837">
    <property type="entry name" value="Cation_efflux_CTD_sf"/>
</dbReference>
<dbReference type="EMBL" id="SPQQ01000008">
    <property type="protein sequence ID" value="TGE36245.1"/>
    <property type="molecule type" value="Genomic_DNA"/>
</dbReference>
<keyword evidence="3 6" id="KW-0812">Transmembrane</keyword>
<comment type="caution">
    <text evidence="9">The sequence shown here is derived from an EMBL/GenBank/DDBJ whole genome shotgun (WGS) entry which is preliminary data.</text>
</comment>
<feature type="transmembrane region" description="Helical" evidence="6">
    <location>
        <begin position="53"/>
        <end position="73"/>
    </location>
</feature>
<keyword evidence="5 6" id="KW-0472">Membrane</keyword>
<dbReference type="RefSeq" id="WP_135549996.1">
    <property type="nucleotide sequence ID" value="NZ_SPQQ01000008.1"/>
</dbReference>
<dbReference type="PANTHER" id="PTHR13414:SF9">
    <property type="entry name" value="PROTON-COUPLED ZINC ANTIPORTER SLC30A9, MITOCHONDRIAL"/>
    <property type="match status" value="1"/>
</dbReference>
<name>A0A4Z0R1I9_9FIRM</name>
<reference evidence="9 10" key="1">
    <citation type="submission" date="2019-03" db="EMBL/GenBank/DDBJ databases">
        <title>Draft Genome Sequence of Desulfosporosinus fructosivorans Strain 63.6F, Isolated from Marine Sediment in the Baltic Sea.</title>
        <authorList>
            <person name="Hausmann B."/>
            <person name="Vandieken V."/>
            <person name="Pjevac P."/>
            <person name="Schreck K."/>
            <person name="Herbold C.W."/>
            <person name="Loy A."/>
        </authorList>
    </citation>
    <scope>NUCLEOTIDE SEQUENCE [LARGE SCALE GENOMIC DNA]</scope>
    <source>
        <strain evidence="9 10">63.6F</strain>
    </source>
</reference>
<organism evidence="9 10">
    <name type="scientific">Desulfosporosinus fructosivorans</name>
    <dbReference type="NCBI Taxonomy" id="2018669"/>
    <lineage>
        <taxon>Bacteria</taxon>
        <taxon>Bacillati</taxon>
        <taxon>Bacillota</taxon>
        <taxon>Clostridia</taxon>
        <taxon>Eubacteriales</taxon>
        <taxon>Desulfitobacteriaceae</taxon>
        <taxon>Desulfosporosinus</taxon>
    </lineage>
</organism>
<feature type="domain" description="Cation efflux protein transmembrane" evidence="7">
    <location>
        <begin position="24"/>
        <end position="236"/>
    </location>
</feature>
<feature type="transmembrane region" description="Helical" evidence="6">
    <location>
        <begin position="124"/>
        <end position="142"/>
    </location>
</feature>
<evidence type="ECO:0000256" key="4">
    <source>
        <dbReference type="ARBA" id="ARBA00022989"/>
    </source>
</evidence>
<dbReference type="GO" id="GO:0008324">
    <property type="term" value="F:monoatomic cation transmembrane transporter activity"/>
    <property type="evidence" value="ECO:0007669"/>
    <property type="project" value="InterPro"/>
</dbReference>
<dbReference type="Gene3D" id="1.20.1510.10">
    <property type="entry name" value="Cation efflux protein transmembrane domain"/>
    <property type="match status" value="1"/>
</dbReference>
<dbReference type="Pfam" id="PF16916">
    <property type="entry name" value="ZT_dimer"/>
    <property type="match status" value="1"/>
</dbReference>
<evidence type="ECO:0000259" key="8">
    <source>
        <dbReference type="Pfam" id="PF16916"/>
    </source>
</evidence>
<dbReference type="Pfam" id="PF01545">
    <property type="entry name" value="Cation_efflux"/>
    <property type="match status" value="1"/>
</dbReference>
<gene>
    <name evidence="9" type="ORF">E4K67_20055</name>
</gene>
<dbReference type="NCBIfam" id="TIGR01297">
    <property type="entry name" value="CDF"/>
    <property type="match status" value="1"/>
</dbReference>
<dbReference type="InterPro" id="IPR027469">
    <property type="entry name" value="Cation_efflux_TMD_sf"/>
</dbReference>
<feature type="transmembrane region" description="Helical" evidence="6">
    <location>
        <begin position="21"/>
        <end position="41"/>
    </location>
</feature>
<comment type="subcellular location">
    <subcellularLocation>
        <location evidence="1">Membrane</location>
        <topology evidence="1">Multi-pass membrane protein</topology>
    </subcellularLocation>
</comment>
<proteinExistence type="predicted"/>
<evidence type="ECO:0000256" key="3">
    <source>
        <dbReference type="ARBA" id="ARBA00022692"/>
    </source>
</evidence>
<evidence type="ECO:0000313" key="9">
    <source>
        <dbReference type="EMBL" id="TGE36245.1"/>
    </source>
</evidence>
<feature type="transmembrane region" description="Helical" evidence="6">
    <location>
        <begin position="212"/>
        <end position="230"/>
    </location>
</feature>
<protein>
    <submittedName>
        <fullName evidence="9">Cation transporter</fullName>
    </submittedName>
</protein>
<dbReference type="Gene3D" id="3.30.70.1350">
    <property type="entry name" value="Cation efflux protein, cytoplasmic domain"/>
    <property type="match status" value="1"/>
</dbReference>
<feature type="domain" description="Cation efflux protein cytoplasmic" evidence="8">
    <location>
        <begin position="242"/>
        <end position="312"/>
    </location>
</feature>
<dbReference type="SUPFAM" id="SSF161111">
    <property type="entry name" value="Cation efflux protein transmembrane domain-like"/>
    <property type="match status" value="1"/>
</dbReference>
<dbReference type="GO" id="GO:0006829">
    <property type="term" value="P:zinc ion transport"/>
    <property type="evidence" value="ECO:0007669"/>
    <property type="project" value="InterPro"/>
</dbReference>
<keyword evidence="10" id="KW-1185">Reference proteome</keyword>
<evidence type="ECO:0000256" key="6">
    <source>
        <dbReference type="SAM" id="Phobius"/>
    </source>
</evidence>
<evidence type="ECO:0000259" key="7">
    <source>
        <dbReference type="Pfam" id="PF01545"/>
    </source>
</evidence>
<dbReference type="InterPro" id="IPR002524">
    <property type="entry name" value="Cation_efflux"/>
</dbReference>
<dbReference type="GO" id="GO:0016020">
    <property type="term" value="C:membrane"/>
    <property type="evidence" value="ECO:0007669"/>
    <property type="project" value="UniProtKB-SubCell"/>
</dbReference>
<dbReference type="InterPro" id="IPR058533">
    <property type="entry name" value="Cation_efflux_TM"/>
</dbReference>
<feature type="transmembrane region" description="Helical" evidence="6">
    <location>
        <begin position="85"/>
        <end position="104"/>
    </location>
</feature>
<keyword evidence="4 6" id="KW-1133">Transmembrane helix</keyword>
<dbReference type="SUPFAM" id="SSF160240">
    <property type="entry name" value="Cation efflux protein cytoplasmic domain-like"/>
    <property type="match status" value="1"/>
</dbReference>
<evidence type="ECO:0000256" key="5">
    <source>
        <dbReference type="ARBA" id="ARBA00023136"/>
    </source>
</evidence>
<dbReference type="InterPro" id="IPR040177">
    <property type="entry name" value="SLC30A9"/>
</dbReference>
<evidence type="ECO:0000256" key="1">
    <source>
        <dbReference type="ARBA" id="ARBA00004141"/>
    </source>
</evidence>
<keyword evidence="2" id="KW-0813">Transport</keyword>
<accession>A0A4Z0R1I9</accession>
<evidence type="ECO:0000313" key="10">
    <source>
        <dbReference type="Proteomes" id="UP000298460"/>
    </source>
</evidence>